<protein>
    <submittedName>
        <fullName evidence="1">Uncharacterized protein</fullName>
    </submittedName>
</protein>
<organism evidence="1 2">
    <name type="scientific">Euplotes crassus</name>
    <dbReference type="NCBI Taxonomy" id="5936"/>
    <lineage>
        <taxon>Eukaryota</taxon>
        <taxon>Sar</taxon>
        <taxon>Alveolata</taxon>
        <taxon>Ciliophora</taxon>
        <taxon>Intramacronucleata</taxon>
        <taxon>Spirotrichea</taxon>
        <taxon>Hypotrichia</taxon>
        <taxon>Euplotida</taxon>
        <taxon>Euplotidae</taxon>
        <taxon>Moneuplotes</taxon>
    </lineage>
</organism>
<sequence>MIISNRSSLVLGFEGSEFINSKLVNPKCFMLEFFAVIERGESMVSLQFLRMHRWVWAELDRILEKSVEVKLSLWRDTSLVIFGKACESPFIIFDPSKNLQ</sequence>
<proteinExistence type="predicted"/>
<dbReference type="AlphaFoldDB" id="A0AAD1UBA2"/>
<name>A0AAD1UBA2_EUPCR</name>
<gene>
    <name evidence="1" type="ORF">ECRASSUSDP1_LOCUS6895</name>
</gene>
<keyword evidence="2" id="KW-1185">Reference proteome</keyword>
<evidence type="ECO:0000313" key="2">
    <source>
        <dbReference type="Proteomes" id="UP001295684"/>
    </source>
</evidence>
<dbReference type="EMBL" id="CAMPGE010006699">
    <property type="protein sequence ID" value="CAI2365577.1"/>
    <property type="molecule type" value="Genomic_DNA"/>
</dbReference>
<reference evidence="1" key="1">
    <citation type="submission" date="2023-07" db="EMBL/GenBank/DDBJ databases">
        <authorList>
            <consortium name="AG Swart"/>
            <person name="Singh M."/>
            <person name="Singh A."/>
            <person name="Seah K."/>
            <person name="Emmerich C."/>
        </authorList>
    </citation>
    <scope>NUCLEOTIDE SEQUENCE</scope>
    <source>
        <strain evidence="1">DP1</strain>
    </source>
</reference>
<accession>A0AAD1UBA2</accession>
<dbReference type="Proteomes" id="UP001295684">
    <property type="component" value="Unassembled WGS sequence"/>
</dbReference>
<evidence type="ECO:0000313" key="1">
    <source>
        <dbReference type="EMBL" id="CAI2365577.1"/>
    </source>
</evidence>
<comment type="caution">
    <text evidence="1">The sequence shown here is derived from an EMBL/GenBank/DDBJ whole genome shotgun (WGS) entry which is preliminary data.</text>
</comment>